<gene>
    <name evidence="1" type="ORF">C1SCF055_LOCUS6204</name>
</gene>
<dbReference type="EMBL" id="CAMXCT010000390">
    <property type="protein sequence ID" value="CAI3978130.1"/>
    <property type="molecule type" value="Genomic_DNA"/>
</dbReference>
<name>A0A9P1BSW8_9DINO</name>
<dbReference type="Proteomes" id="UP001152797">
    <property type="component" value="Unassembled WGS sequence"/>
</dbReference>
<dbReference type="EMBL" id="CAMXCT020000390">
    <property type="protein sequence ID" value="CAL1131505.1"/>
    <property type="molecule type" value="Genomic_DNA"/>
</dbReference>
<reference evidence="2" key="2">
    <citation type="submission" date="2024-04" db="EMBL/GenBank/DDBJ databases">
        <authorList>
            <person name="Chen Y."/>
            <person name="Shah S."/>
            <person name="Dougan E. K."/>
            <person name="Thang M."/>
            <person name="Chan C."/>
        </authorList>
    </citation>
    <scope>NUCLEOTIDE SEQUENCE [LARGE SCALE GENOMIC DNA]</scope>
</reference>
<dbReference type="EMBL" id="CAMXCT030000390">
    <property type="protein sequence ID" value="CAL4765442.1"/>
    <property type="molecule type" value="Genomic_DNA"/>
</dbReference>
<evidence type="ECO:0000313" key="2">
    <source>
        <dbReference type="EMBL" id="CAL1131505.1"/>
    </source>
</evidence>
<comment type="caution">
    <text evidence="1">The sequence shown here is derived from an EMBL/GenBank/DDBJ whole genome shotgun (WGS) entry which is preliminary data.</text>
</comment>
<reference evidence="1" key="1">
    <citation type="submission" date="2022-10" db="EMBL/GenBank/DDBJ databases">
        <authorList>
            <person name="Chen Y."/>
            <person name="Dougan E. K."/>
            <person name="Chan C."/>
            <person name="Rhodes N."/>
            <person name="Thang M."/>
        </authorList>
    </citation>
    <scope>NUCLEOTIDE SEQUENCE</scope>
</reference>
<protein>
    <submittedName>
        <fullName evidence="1">Uncharacterized protein</fullName>
    </submittedName>
</protein>
<evidence type="ECO:0000313" key="3">
    <source>
        <dbReference type="Proteomes" id="UP001152797"/>
    </source>
</evidence>
<keyword evidence="3" id="KW-1185">Reference proteome</keyword>
<evidence type="ECO:0000313" key="1">
    <source>
        <dbReference type="EMBL" id="CAI3978130.1"/>
    </source>
</evidence>
<proteinExistence type="predicted"/>
<dbReference type="AlphaFoldDB" id="A0A9P1BSW8"/>
<organism evidence="1">
    <name type="scientific">Cladocopium goreaui</name>
    <dbReference type="NCBI Taxonomy" id="2562237"/>
    <lineage>
        <taxon>Eukaryota</taxon>
        <taxon>Sar</taxon>
        <taxon>Alveolata</taxon>
        <taxon>Dinophyceae</taxon>
        <taxon>Suessiales</taxon>
        <taxon>Symbiodiniaceae</taxon>
        <taxon>Cladocopium</taxon>
    </lineage>
</organism>
<sequence length="205" mass="22430">MACQEGVCHSLDDELDEVMEPPLDEFDMWHHQQEVNSAGTFAPEKRAMISQLQKSFLDQLNSECDLNAAAAKALLSLKGASPSSASTEFVIFDEDDRTEHEEHLDAFDLLAHRSAAVQQMDEERQQLVAKMQAKFLDALGEEEDVNGAAATALKNLIAAPSKQPGSQKLKELFEALFHENLVQLKDANAAAASALRTLAARNLAP</sequence>
<dbReference type="OrthoDB" id="414404at2759"/>
<accession>A0A9P1BSW8</accession>